<organism evidence="2 3">
    <name type="scientific">Vulgatibacter incomptus</name>
    <dbReference type="NCBI Taxonomy" id="1391653"/>
    <lineage>
        <taxon>Bacteria</taxon>
        <taxon>Pseudomonadati</taxon>
        <taxon>Myxococcota</taxon>
        <taxon>Myxococcia</taxon>
        <taxon>Myxococcales</taxon>
        <taxon>Cystobacterineae</taxon>
        <taxon>Vulgatibacteraceae</taxon>
        <taxon>Vulgatibacter</taxon>
    </lineage>
</organism>
<dbReference type="STRING" id="1391653.AKJ08_0467"/>
<dbReference type="Proteomes" id="UP000055590">
    <property type="component" value="Chromosome"/>
</dbReference>
<evidence type="ECO:0008006" key="4">
    <source>
        <dbReference type="Google" id="ProtNLM"/>
    </source>
</evidence>
<evidence type="ECO:0000313" key="2">
    <source>
        <dbReference type="EMBL" id="AKU90080.1"/>
    </source>
</evidence>
<dbReference type="PATRIC" id="fig|1391653.3.peg.484"/>
<dbReference type="EMBL" id="CP012332">
    <property type="protein sequence ID" value="AKU90080.1"/>
    <property type="molecule type" value="Genomic_DNA"/>
</dbReference>
<evidence type="ECO:0000256" key="1">
    <source>
        <dbReference type="SAM" id="MobiDB-lite"/>
    </source>
</evidence>
<sequence>MGRAGRPERGRREAPAPTTAGRTARASPAIQSGLQLEAIWSQALLRRLRSRCPQRLALRITDNVHTMLSFRRRDGLLEVRLHHMFLVAPDPVVASLAAYIRGSEPRASEVLDRFILRHRWLIRRVPPHVRRSRVPIRSRGRHHDLAALFDGLNRELLGGKVDCEITWGAAPRVKLPRKSIKLGSYSADSRLIRIHPALDQAHVPGYFVRWIVFHEMLHHLHGITRKGGRRCVHSPGFCADEQRYPALERSRAWERENLDGLLAWEPEAEAGEDVAQLRVAAGGRR</sequence>
<feature type="compositionally biased region" description="Basic and acidic residues" evidence="1">
    <location>
        <begin position="1"/>
        <end position="14"/>
    </location>
</feature>
<feature type="compositionally biased region" description="Low complexity" evidence="1">
    <location>
        <begin position="15"/>
        <end position="28"/>
    </location>
</feature>
<accession>A0A0K1P984</accession>
<proteinExistence type="predicted"/>
<dbReference type="RefSeq" id="WP_240475414.1">
    <property type="nucleotide sequence ID" value="NZ_CP012332.1"/>
</dbReference>
<dbReference type="KEGG" id="vin:AKJ08_0467"/>
<gene>
    <name evidence="2" type="ORF">AKJ08_0467</name>
</gene>
<reference evidence="2 3" key="1">
    <citation type="submission" date="2015-08" db="EMBL/GenBank/DDBJ databases">
        <authorList>
            <person name="Babu N.S."/>
            <person name="Beckwith C.J."/>
            <person name="Beseler K.G."/>
            <person name="Brison A."/>
            <person name="Carone J.V."/>
            <person name="Caskin T.P."/>
            <person name="Diamond M."/>
            <person name="Durham M.E."/>
            <person name="Foxe J.M."/>
            <person name="Go M."/>
            <person name="Henderson B.A."/>
            <person name="Jones I.B."/>
            <person name="McGettigan J.A."/>
            <person name="Micheletti S.J."/>
            <person name="Nasrallah M.E."/>
            <person name="Ortiz D."/>
            <person name="Piller C.R."/>
            <person name="Privatt S.R."/>
            <person name="Schneider S.L."/>
            <person name="Sharp S."/>
            <person name="Smith T.C."/>
            <person name="Stanton J.D."/>
            <person name="Ullery H.E."/>
            <person name="Wilson R.J."/>
            <person name="Serrano M.G."/>
            <person name="Buck G."/>
            <person name="Lee V."/>
            <person name="Wang Y."/>
            <person name="Carvalho R."/>
            <person name="Voegtly L."/>
            <person name="Shi R."/>
            <person name="Duckworth R."/>
            <person name="Johnson A."/>
            <person name="Loviza R."/>
            <person name="Walstead R."/>
            <person name="Shah Z."/>
            <person name="Kiflezghi M."/>
            <person name="Wade K."/>
            <person name="Ball S.L."/>
            <person name="Bradley K.W."/>
            <person name="Asai D.J."/>
            <person name="Bowman C.A."/>
            <person name="Russell D.A."/>
            <person name="Pope W.H."/>
            <person name="Jacobs-Sera D."/>
            <person name="Hendrix R.W."/>
            <person name="Hatfull G.F."/>
        </authorList>
    </citation>
    <scope>NUCLEOTIDE SEQUENCE [LARGE SCALE GENOMIC DNA]</scope>
    <source>
        <strain evidence="2 3">DSM 27710</strain>
    </source>
</reference>
<dbReference type="AlphaFoldDB" id="A0A0K1P984"/>
<keyword evidence="3" id="KW-1185">Reference proteome</keyword>
<feature type="region of interest" description="Disordered" evidence="1">
    <location>
        <begin position="1"/>
        <end position="28"/>
    </location>
</feature>
<name>A0A0K1P984_9BACT</name>
<protein>
    <recommendedName>
        <fullName evidence="4">SprT-like domain-containing protein</fullName>
    </recommendedName>
</protein>
<evidence type="ECO:0000313" key="3">
    <source>
        <dbReference type="Proteomes" id="UP000055590"/>
    </source>
</evidence>